<dbReference type="eggNOG" id="ENOG502ZS44">
    <property type="taxonomic scope" value="Bacteria"/>
</dbReference>
<sequence length="215" mass="23329" precursor="true">MRIIFAIFLTCLSGSAFADVSCKDQVDAAFAKLREAGKFRLETTIKNKDGMLKMQADYVLPDRMHQTVTLGGEGAAMEMIVVGKKAWSNQGGGWAELPEAFAQTVANQIKDTVADSPKVSTEYKCLGDKEFEGKTYALYQGVLAMPLPADAKDKGPRVKALSAPNLQNVYVDKATGLPARNIVTPVTEPESRVFDGTFTIVKELSIEPPKVVLPN</sequence>
<evidence type="ECO:0000313" key="3">
    <source>
        <dbReference type="Proteomes" id="UP000002033"/>
    </source>
</evidence>
<dbReference type="Proteomes" id="UP000002033">
    <property type="component" value="Chromosome"/>
</dbReference>
<feature type="signal peptide" evidence="1">
    <location>
        <begin position="1"/>
        <end position="18"/>
    </location>
</feature>
<dbReference type="Gene3D" id="2.50.20.20">
    <property type="match status" value="1"/>
</dbReference>
<accession>D8JX03</accession>
<keyword evidence="1" id="KW-0732">Signal</keyword>
<dbReference type="STRING" id="582899.Hden_1327"/>
<reference evidence="3" key="1">
    <citation type="journal article" date="2011" name="J. Bacteriol.">
        <title>Genome sequences of eight morphologically diverse alphaproteobacteria.</title>
        <authorList>
            <consortium name="US DOE Joint Genome Institute"/>
            <person name="Brown P.J."/>
            <person name="Kysela D.T."/>
            <person name="Buechlein A."/>
            <person name="Hemmerich C."/>
            <person name="Brun Y.V."/>
        </authorList>
    </citation>
    <scope>NUCLEOTIDE SEQUENCE [LARGE SCALE GENOMIC DNA]</scope>
    <source>
        <strain evidence="3">ATCC 51888 / DSM 1869 / NCIB 11706 / TK 0415</strain>
    </source>
</reference>
<gene>
    <name evidence="2" type="ordered locus">Hden_1327</name>
</gene>
<dbReference type="RefSeq" id="WP_013215354.1">
    <property type="nucleotide sequence ID" value="NC_014313.1"/>
</dbReference>
<evidence type="ECO:0000313" key="2">
    <source>
        <dbReference type="EMBL" id="ADJ23139.1"/>
    </source>
</evidence>
<feature type="chain" id="PRO_5003116372" evidence="1">
    <location>
        <begin position="19"/>
        <end position="215"/>
    </location>
</feature>
<dbReference type="EMBL" id="CP002083">
    <property type="protein sequence ID" value="ADJ23139.1"/>
    <property type="molecule type" value="Genomic_DNA"/>
</dbReference>
<keyword evidence="3" id="KW-1185">Reference proteome</keyword>
<name>D8JX03_HYPDA</name>
<evidence type="ECO:0000256" key="1">
    <source>
        <dbReference type="SAM" id="SignalP"/>
    </source>
</evidence>
<organism evidence="2 3">
    <name type="scientific">Hyphomicrobium denitrificans (strain ATCC 51888 / DSM 1869 / NCIMB 11706 / TK 0415)</name>
    <dbReference type="NCBI Taxonomy" id="582899"/>
    <lineage>
        <taxon>Bacteria</taxon>
        <taxon>Pseudomonadati</taxon>
        <taxon>Pseudomonadota</taxon>
        <taxon>Alphaproteobacteria</taxon>
        <taxon>Hyphomicrobiales</taxon>
        <taxon>Hyphomicrobiaceae</taxon>
        <taxon>Hyphomicrobium</taxon>
    </lineage>
</organism>
<dbReference type="HOGENOM" id="CLU_103711_0_0_5"/>
<dbReference type="AlphaFoldDB" id="D8JX03"/>
<dbReference type="KEGG" id="hdn:Hden_1327"/>
<dbReference type="OrthoDB" id="7930636at2"/>
<proteinExistence type="predicted"/>
<protein>
    <submittedName>
        <fullName evidence="2">Uncharacterized protein</fullName>
    </submittedName>
</protein>